<evidence type="ECO:0000313" key="2">
    <source>
        <dbReference type="EMBL" id="KNC83239.1"/>
    </source>
</evidence>
<name>A0A0L0G313_9EUKA</name>
<dbReference type="SUPFAM" id="SSF51445">
    <property type="entry name" value="(Trans)glycosidases"/>
    <property type="match status" value="1"/>
</dbReference>
<reference evidence="2 3" key="1">
    <citation type="submission" date="2011-02" db="EMBL/GenBank/DDBJ databases">
        <title>The Genome Sequence of Sphaeroforma arctica JP610.</title>
        <authorList>
            <consortium name="The Broad Institute Genome Sequencing Platform"/>
            <person name="Russ C."/>
            <person name="Cuomo C."/>
            <person name="Young S.K."/>
            <person name="Zeng Q."/>
            <person name="Gargeya S."/>
            <person name="Alvarado L."/>
            <person name="Berlin A."/>
            <person name="Chapman S.B."/>
            <person name="Chen Z."/>
            <person name="Freedman E."/>
            <person name="Gellesch M."/>
            <person name="Goldberg J."/>
            <person name="Griggs A."/>
            <person name="Gujja S."/>
            <person name="Heilman E."/>
            <person name="Heiman D."/>
            <person name="Howarth C."/>
            <person name="Mehta T."/>
            <person name="Neiman D."/>
            <person name="Pearson M."/>
            <person name="Roberts A."/>
            <person name="Saif S."/>
            <person name="Shea T."/>
            <person name="Shenoy N."/>
            <person name="Sisk P."/>
            <person name="Stolte C."/>
            <person name="Sykes S."/>
            <person name="White J."/>
            <person name="Yandava C."/>
            <person name="Burger G."/>
            <person name="Gray M.W."/>
            <person name="Holland P.W.H."/>
            <person name="King N."/>
            <person name="Lang F.B.F."/>
            <person name="Roger A.J."/>
            <person name="Ruiz-Trillo I."/>
            <person name="Haas B."/>
            <person name="Nusbaum C."/>
            <person name="Birren B."/>
        </authorList>
    </citation>
    <scope>NUCLEOTIDE SEQUENCE [LARGE SCALE GENOMIC DNA]</scope>
    <source>
        <strain evidence="2 3">JP610</strain>
    </source>
</reference>
<dbReference type="Gene3D" id="3.20.20.80">
    <property type="entry name" value="Glycosidases"/>
    <property type="match status" value="1"/>
</dbReference>
<dbReference type="InterPro" id="IPR017853">
    <property type="entry name" value="GH"/>
</dbReference>
<accession>A0A0L0G313</accession>
<dbReference type="Proteomes" id="UP000054560">
    <property type="component" value="Unassembled WGS sequence"/>
</dbReference>
<feature type="signal peptide" evidence="1">
    <location>
        <begin position="1"/>
        <end position="21"/>
    </location>
</feature>
<dbReference type="EMBL" id="KQ241851">
    <property type="protein sequence ID" value="KNC83239.1"/>
    <property type="molecule type" value="Genomic_DNA"/>
</dbReference>
<feature type="chain" id="PRO_5005539060" description="GH18 domain-containing protein" evidence="1">
    <location>
        <begin position="22"/>
        <end position="313"/>
    </location>
</feature>
<dbReference type="AlphaFoldDB" id="A0A0L0G313"/>
<protein>
    <recommendedName>
        <fullName evidence="4">GH18 domain-containing protein</fullName>
    </recommendedName>
</protein>
<keyword evidence="1" id="KW-0732">Signal</keyword>
<organism evidence="2 3">
    <name type="scientific">Sphaeroforma arctica JP610</name>
    <dbReference type="NCBI Taxonomy" id="667725"/>
    <lineage>
        <taxon>Eukaryota</taxon>
        <taxon>Ichthyosporea</taxon>
        <taxon>Ichthyophonida</taxon>
        <taxon>Sphaeroforma</taxon>
    </lineage>
</organism>
<evidence type="ECO:0000313" key="3">
    <source>
        <dbReference type="Proteomes" id="UP000054560"/>
    </source>
</evidence>
<proteinExistence type="predicted"/>
<dbReference type="GeneID" id="25905000"/>
<dbReference type="RefSeq" id="XP_014157141.1">
    <property type="nucleotide sequence ID" value="XM_014301666.1"/>
</dbReference>
<keyword evidence="3" id="KW-1185">Reference proteome</keyword>
<gene>
    <name evidence="2" type="ORF">SARC_04496</name>
</gene>
<sequence>MPFLITARYIIAFICLSSAYGSKPELDSRRCTTQLNIEPNMLRGLYMSPYDQTESGVYGNIIVDQAKTDILINFIEKHSINSLSLYDLRHILSDPSLIEHLAHFIRRARKHGVKEVIAIGSTIESFYRIQNYLNTCNDDAGFNGLLTEIEFWAGPEHQQQYKKFVSFLDEMRSLGVQFNGKKLSIHAYLGWLKDSPGSSATEKAREIARLVDRIYLHSYVRRGDQAFPKAKARMYNLVEGNANVDIVPILSAEGPQHHSDMPFQGEYFRTNGIETGEAMYREEFAADPVIAGSNVFLAGFQYYEYRYLGRCLG</sequence>
<dbReference type="OrthoDB" id="2179176at2759"/>
<evidence type="ECO:0008006" key="4">
    <source>
        <dbReference type="Google" id="ProtNLM"/>
    </source>
</evidence>
<evidence type="ECO:0000256" key="1">
    <source>
        <dbReference type="SAM" id="SignalP"/>
    </source>
</evidence>